<dbReference type="PhylomeDB" id="A7SZ69"/>
<dbReference type="InParanoid" id="A7SZ69"/>
<name>A7SZ69_NEMVE</name>
<dbReference type="PANTHER" id="PTHR33198">
    <property type="entry name" value="ANK_REP_REGION DOMAIN-CONTAINING PROTEIN-RELATED"/>
    <property type="match status" value="1"/>
</dbReference>
<proteinExistence type="predicted"/>
<dbReference type="EMBL" id="DS469951">
    <property type="protein sequence ID" value="EDO30995.1"/>
    <property type="molecule type" value="Genomic_DNA"/>
</dbReference>
<dbReference type="AlphaFoldDB" id="A7SZ69"/>
<protein>
    <submittedName>
        <fullName evidence="1">Uncharacterized protein</fullName>
    </submittedName>
</protein>
<dbReference type="STRING" id="45351.A7SZ69"/>
<evidence type="ECO:0000313" key="2">
    <source>
        <dbReference type="Proteomes" id="UP000001593"/>
    </source>
</evidence>
<accession>A7SZ69</accession>
<dbReference type="Proteomes" id="UP000001593">
    <property type="component" value="Unassembled WGS sequence"/>
</dbReference>
<dbReference type="PANTHER" id="PTHR33198:SF20">
    <property type="entry name" value="RETROTRANSPOSON GAG DOMAIN-CONTAINING PROTEIN"/>
    <property type="match status" value="1"/>
</dbReference>
<reference evidence="1 2" key="1">
    <citation type="journal article" date="2007" name="Science">
        <title>Sea anemone genome reveals ancestral eumetazoan gene repertoire and genomic organization.</title>
        <authorList>
            <person name="Putnam N.H."/>
            <person name="Srivastava M."/>
            <person name="Hellsten U."/>
            <person name="Dirks B."/>
            <person name="Chapman J."/>
            <person name="Salamov A."/>
            <person name="Terry A."/>
            <person name="Shapiro H."/>
            <person name="Lindquist E."/>
            <person name="Kapitonov V.V."/>
            <person name="Jurka J."/>
            <person name="Genikhovich G."/>
            <person name="Grigoriev I.V."/>
            <person name="Lucas S.M."/>
            <person name="Steele R.E."/>
            <person name="Finnerty J.R."/>
            <person name="Technau U."/>
            <person name="Martindale M.Q."/>
            <person name="Rokhsar D.S."/>
        </authorList>
    </citation>
    <scope>NUCLEOTIDE SEQUENCE [LARGE SCALE GENOMIC DNA]</scope>
    <source>
        <strain evidence="2">CH2 X CH6</strain>
    </source>
</reference>
<dbReference type="HOGENOM" id="CLU_1268266_0_0_1"/>
<organism evidence="1 2">
    <name type="scientific">Nematostella vectensis</name>
    <name type="common">Starlet sea anemone</name>
    <dbReference type="NCBI Taxonomy" id="45351"/>
    <lineage>
        <taxon>Eukaryota</taxon>
        <taxon>Metazoa</taxon>
        <taxon>Cnidaria</taxon>
        <taxon>Anthozoa</taxon>
        <taxon>Hexacorallia</taxon>
        <taxon>Actiniaria</taxon>
        <taxon>Edwardsiidae</taxon>
        <taxon>Nematostella</taxon>
    </lineage>
</organism>
<sequence length="218" mass="24865">MQDANEPFEQFLTDLKLLVKNCGYTEQDEHVRDRIVIGCKSSKLRQKLIQEGSDLTLEKAIDIAITMEQSQIQLKTMKGEDPSVFKMHDWKEELEINGKKAAFIGQCSQMPYDTYKSLDMKDEIKSTQSQLKSYSGHVIGILGCDWKEELEINGKKAAFIGQCSQMPYDTYKSLDMKDEIKSTQSQLKSYSGHVIGILGCDQLTCKHKDKSLQIKCYI</sequence>
<gene>
    <name evidence="1" type="ORF">NEMVEDRAFT_v1g219841</name>
</gene>
<keyword evidence="2" id="KW-1185">Reference proteome</keyword>
<evidence type="ECO:0000313" key="1">
    <source>
        <dbReference type="EMBL" id="EDO30995.1"/>
    </source>
</evidence>